<dbReference type="EMBL" id="LT853701">
    <property type="protein sequence ID" value="SMQ54600.1"/>
    <property type="molecule type" value="Genomic_DNA"/>
</dbReference>
<evidence type="ECO:0000313" key="3">
    <source>
        <dbReference type="Proteomes" id="UP000215127"/>
    </source>
</evidence>
<dbReference type="AlphaFoldDB" id="A0A1X7S504"/>
<feature type="signal peptide" evidence="1">
    <location>
        <begin position="1"/>
        <end position="15"/>
    </location>
</feature>
<dbReference type="PANTHER" id="PTHR42047">
    <property type="entry name" value="PROTEIN, PUTATIVE (AFU_ORTHOLOGUE AFUA_6G03560)-RELATED"/>
    <property type="match status" value="1"/>
</dbReference>
<dbReference type="STRING" id="1276538.A0A1X7S504"/>
<keyword evidence="1" id="KW-0732">Signal</keyword>
<dbReference type="InterPro" id="IPR052820">
    <property type="entry name" value="PhiA_domain"/>
</dbReference>
<name>A0A1X7S504_ZYMT9</name>
<accession>A0A1X7S504</accession>
<sequence length="198" mass="22035">MKSACAILFAALAAAVPAPAPQSGDTSGSAIRILRFEGRLDVPGGFLRNSTGTHVDANDLSFWFGKYTRTYSEEPVKQANTNTTIFRMIPGDDQLFLDTQADYGQAVYILPSGELKFRLFHPVMWEANYAIYKGFEFSDGYLRFENNDWSACPQGDPELGNYSIWAASRTKLVTGYEACVDFKFEVEASAFPAAYSYY</sequence>
<feature type="chain" id="PRO_5012327024" evidence="1">
    <location>
        <begin position="16"/>
        <end position="198"/>
    </location>
</feature>
<proteinExistence type="predicted"/>
<dbReference type="Proteomes" id="UP000215127">
    <property type="component" value="Chromosome 10"/>
</dbReference>
<organism evidence="2 3">
    <name type="scientific">Zymoseptoria tritici (strain ST99CH_3D7)</name>
    <dbReference type="NCBI Taxonomy" id="1276538"/>
    <lineage>
        <taxon>Eukaryota</taxon>
        <taxon>Fungi</taxon>
        <taxon>Dikarya</taxon>
        <taxon>Ascomycota</taxon>
        <taxon>Pezizomycotina</taxon>
        <taxon>Dothideomycetes</taxon>
        <taxon>Dothideomycetidae</taxon>
        <taxon>Mycosphaerellales</taxon>
        <taxon>Mycosphaerellaceae</taxon>
        <taxon>Zymoseptoria</taxon>
    </lineage>
</organism>
<evidence type="ECO:0000313" key="2">
    <source>
        <dbReference type="EMBL" id="SMQ54600.1"/>
    </source>
</evidence>
<reference evidence="2 3" key="1">
    <citation type="submission" date="2016-06" db="EMBL/GenBank/DDBJ databases">
        <authorList>
            <person name="Kjaerup R.B."/>
            <person name="Dalgaard T.S."/>
            <person name="Juul-Madsen H.R."/>
        </authorList>
    </citation>
    <scope>NUCLEOTIDE SEQUENCE [LARGE SCALE GENOMIC DNA]</scope>
</reference>
<evidence type="ECO:0000256" key="1">
    <source>
        <dbReference type="SAM" id="SignalP"/>
    </source>
</evidence>
<protein>
    <submittedName>
        <fullName evidence="2">Uncharacterized protein</fullName>
    </submittedName>
</protein>
<gene>
    <name evidence="2" type="ORF">ZT3D7_G9755</name>
</gene>
<keyword evidence="3" id="KW-1185">Reference proteome</keyword>
<dbReference type="PANTHER" id="PTHR42047:SF1">
    <property type="entry name" value="PROTEIN, PUTATIVE (AFU_ORTHOLOGUE AFUA_6G03560)-RELATED"/>
    <property type="match status" value="1"/>
</dbReference>